<feature type="compositionally biased region" description="Polar residues" evidence="1">
    <location>
        <begin position="133"/>
        <end position="142"/>
    </location>
</feature>
<sequence length="170" mass="18820">MLQLPPITENDYERAKKKHSTPTSATCSPSPSFTRKHPLEVEDPEEFLQRAYARDKLDLTSDWHNRAAAFEALSEVQGPSGGYVKVEKRIPEPVLASIAGPSGEGEEESNGAERTAAFSIHDKEATEHHRSRPSQLENSESTDQGEEEHDAGSILQLFQYAMKKCQKIGG</sequence>
<dbReference type="AlphaFoldDB" id="A0AA36CQP5"/>
<protein>
    <submittedName>
        <fullName evidence="2">Uncharacterized protein</fullName>
    </submittedName>
</protein>
<evidence type="ECO:0000313" key="3">
    <source>
        <dbReference type="Proteomes" id="UP001177023"/>
    </source>
</evidence>
<accession>A0AA36CQP5</accession>
<evidence type="ECO:0000313" key="2">
    <source>
        <dbReference type="EMBL" id="CAJ0572734.1"/>
    </source>
</evidence>
<feature type="region of interest" description="Disordered" evidence="1">
    <location>
        <begin position="1"/>
        <end position="42"/>
    </location>
</feature>
<dbReference type="Proteomes" id="UP001177023">
    <property type="component" value="Unassembled WGS sequence"/>
</dbReference>
<feature type="non-terminal residue" evidence="2">
    <location>
        <position position="170"/>
    </location>
</feature>
<organism evidence="2 3">
    <name type="scientific">Mesorhabditis spiculigera</name>
    <dbReference type="NCBI Taxonomy" id="96644"/>
    <lineage>
        <taxon>Eukaryota</taxon>
        <taxon>Metazoa</taxon>
        <taxon>Ecdysozoa</taxon>
        <taxon>Nematoda</taxon>
        <taxon>Chromadorea</taxon>
        <taxon>Rhabditida</taxon>
        <taxon>Rhabditina</taxon>
        <taxon>Rhabditomorpha</taxon>
        <taxon>Rhabditoidea</taxon>
        <taxon>Rhabditidae</taxon>
        <taxon>Mesorhabditinae</taxon>
        <taxon>Mesorhabditis</taxon>
    </lineage>
</organism>
<gene>
    <name evidence="2" type="ORF">MSPICULIGERA_LOCUS11114</name>
</gene>
<comment type="caution">
    <text evidence="2">The sequence shown here is derived from an EMBL/GenBank/DDBJ whole genome shotgun (WGS) entry which is preliminary data.</text>
</comment>
<keyword evidence="3" id="KW-1185">Reference proteome</keyword>
<proteinExistence type="predicted"/>
<evidence type="ECO:0000256" key="1">
    <source>
        <dbReference type="SAM" id="MobiDB-lite"/>
    </source>
</evidence>
<name>A0AA36CQP5_9BILA</name>
<feature type="region of interest" description="Disordered" evidence="1">
    <location>
        <begin position="95"/>
        <end position="153"/>
    </location>
</feature>
<dbReference type="EMBL" id="CATQJA010002604">
    <property type="protein sequence ID" value="CAJ0572734.1"/>
    <property type="molecule type" value="Genomic_DNA"/>
</dbReference>
<feature type="compositionally biased region" description="Low complexity" evidence="1">
    <location>
        <begin position="21"/>
        <end position="32"/>
    </location>
</feature>
<reference evidence="2" key="1">
    <citation type="submission" date="2023-06" db="EMBL/GenBank/DDBJ databases">
        <authorList>
            <person name="Delattre M."/>
        </authorList>
    </citation>
    <scope>NUCLEOTIDE SEQUENCE</scope>
    <source>
        <strain evidence="2">AF72</strain>
    </source>
</reference>